<name>A0A4U5NVK6_STECR</name>
<keyword evidence="2" id="KW-1185">Reference proteome</keyword>
<evidence type="ECO:0000313" key="1">
    <source>
        <dbReference type="EMBL" id="TKR87300.1"/>
    </source>
</evidence>
<reference evidence="1 2" key="2">
    <citation type="journal article" date="2019" name="G3 (Bethesda)">
        <title>Hybrid Assembly of the Genome of the Entomopathogenic Nematode Steinernema carpocapsae Identifies the X-Chromosome.</title>
        <authorList>
            <person name="Serra L."/>
            <person name="Macchietto M."/>
            <person name="Macias-Munoz A."/>
            <person name="McGill C.J."/>
            <person name="Rodriguez I.M."/>
            <person name="Rodriguez B."/>
            <person name="Murad R."/>
            <person name="Mortazavi A."/>
        </authorList>
    </citation>
    <scope>NUCLEOTIDE SEQUENCE [LARGE SCALE GENOMIC DNA]</scope>
    <source>
        <strain evidence="1 2">ALL</strain>
    </source>
</reference>
<evidence type="ECO:0000313" key="2">
    <source>
        <dbReference type="Proteomes" id="UP000298663"/>
    </source>
</evidence>
<proteinExistence type="predicted"/>
<comment type="caution">
    <text evidence="1">The sequence shown here is derived from an EMBL/GenBank/DDBJ whole genome shotgun (WGS) entry which is preliminary data.</text>
</comment>
<accession>A0A4U5NVK6</accession>
<gene>
    <name evidence="1" type="ORF">L596_011717</name>
</gene>
<dbReference type="AlphaFoldDB" id="A0A4U5NVK6"/>
<protein>
    <submittedName>
        <fullName evidence="1">Uncharacterized protein</fullName>
    </submittedName>
</protein>
<reference evidence="1 2" key="1">
    <citation type="journal article" date="2015" name="Genome Biol.">
        <title>Comparative genomics of Steinernema reveals deeply conserved gene regulatory networks.</title>
        <authorList>
            <person name="Dillman A.R."/>
            <person name="Macchietto M."/>
            <person name="Porter C.F."/>
            <person name="Rogers A."/>
            <person name="Williams B."/>
            <person name="Antoshechkin I."/>
            <person name="Lee M.M."/>
            <person name="Goodwin Z."/>
            <person name="Lu X."/>
            <person name="Lewis E.E."/>
            <person name="Goodrich-Blair H."/>
            <person name="Stock S.P."/>
            <person name="Adams B.J."/>
            <person name="Sternberg P.W."/>
            <person name="Mortazavi A."/>
        </authorList>
    </citation>
    <scope>NUCLEOTIDE SEQUENCE [LARGE SCALE GENOMIC DNA]</scope>
    <source>
        <strain evidence="1 2">ALL</strain>
    </source>
</reference>
<organism evidence="1 2">
    <name type="scientific">Steinernema carpocapsae</name>
    <name type="common">Entomopathogenic nematode</name>
    <dbReference type="NCBI Taxonomy" id="34508"/>
    <lineage>
        <taxon>Eukaryota</taxon>
        <taxon>Metazoa</taxon>
        <taxon>Ecdysozoa</taxon>
        <taxon>Nematoda</taxon>
        <taxon>Chromadorea</taxon>
        <taxon>Rhabditida</taxon>
        <taxon>Tylenchina</taxon>
        <taxon>Panagrolaimomorpha</taxon>
        <taxon>Strongyloidoidea</taxon>
        <taxon>Steinernematidae</taxon>
        <taxon>Steinernema</taxon>
    </lineage>
</organism>
<dbReference type="Proteomes" id="UP000298663">
    <property type="component" value="Unassembled WGS sequence"/>
</dbReference>
<sequence>MTSESPCLLNCALSAPKEAPISLRRLYCAPEKSADRYVRKSFCASFSLGFAYSQDLLSFVDGQSVDLIAFLVLNDLIS</sequence>
<dbReference type="EMBL" id="AZBU02000003">
    <property type="protein sequence ID" value="TKR87300.1"/>
    <property type="molecule type" value="Genomic_DNA"/>
</dbReference>